<comment type="cofactor">
    <cofactor evidence="2">
        <name>Mg(2+)</name>
        <dbReference type="ChEBI" id="CHEBI:18420"/>
    </cofactor>
</comment>
<sequence>MTDATRTIPRVLPMPDLRDSFPGPFPASPYADDIEQHAARWLGTFPLVTSPRARSALSNITGQGMARTFPTADLDDLLLCADLFLWLTAFDDAHGEATGARDPALLVRQISESVHLLAGHEEPPTGPSVFGAALHDLLARLRQRAAPTQYLRITAHLRDNLFGILWEAHHLARPDHVTLPDYRAMRPHTVFVRTLMATAELMLGYELTEQERSLASVRELETAVADLAGWINDLASYAKETAHEGPGQLGLPMLLMREHACDLEEAFRRASRMCEQRAAVAAARIAELTARQGPLADHARAAKSIASSYAWHIHHSRYQT</sequence>
<dbReference type="EC" id="4.2.3.-" evidence="2"/>
<dbReference type="InterPro" id="IPR008949">
    <property type="entry name" value="Isoprenoid_synthase_dom_sf"/>
</dbReference>
<dbReference type="InterPro" id="IPR034686">
    <property type="entry name" value="Terpene_cyclase-like_2"/>
</dbReference>
<comment type="caution">
    <text evidence="3">The sequence shown here is derived from an EMBL/GenBank/DDBJ whole genome shotgun (WGS) entry which is preliminary data.</text>
</comment>
<keyword evidence="2" id="KW-0479">Metal-binding</keyword>
<evidence type="ECO:0000313" key="4">
    <source>
        <dbReference type="Proteomes" id="UP000373149"/>
    </source>
</evidence>
<dbReference type="GO" id="GO:0046872">
    <property type="term" value="F:metal ion binding"/>
    <property type="evidence" value="ECO:0007669"/>
    <property type="project" value="UniProtKB-KW"/>
</dbReference>
<gene>
    <name evidence="3" type="ORF">FPZ41_07140</name>
</gene>
<evidence type="ECO:0000313" key="3">
    <source>
        <dbReference type="EMBL" id="MPY48370.1"/>
    </source>
</evidence>
<organism evidence="3 4">
    <name type="scientific">Streptomyces acidicola</name>
    <dbReference type="NCBI Taxonomy" id="2596892"/>
    <lineage>
        <taxon>Bacteria</taxon>
        <taxon>Bacillati</taxon>
        <taxon>Actinomycetota</taxon>
        <taxon>Actinomycetes</taxon>
        <taxon>Kitasatosporales</taxon>
        <taxon>Streptomycetaceae</taxon>
        <taxon>Streptomyces</taxon>
    </lineage>
</organism>
<dbReference type="Gene3D" id="1.10.600.10">
    <property type="entry name" value="Farnesyl Diphosphate Synthase"/>
    <property type="match status" value="1"/>
</dbReference>
<accession>A0A5N8WLP6</accession>
<comment type="similarity">
    <text evidence="2">Belongs to the terpene synthase family.</text>
</comment>
<protein>
    <recommendedName>
        <fullName evidence="2">Terpene synthase</fullName>
        <ecNumber evidence="2">4.2.3.-</ecNumber>
    </recommendedName>
</protein>
<dbReference type="PANTHER" id="PTHR35201:SF4">
    <property type="entry name" value="BETA-PINACENE SYNTHASE-RELATED"/>
    <property type="match status" value="1"/>
</dbReference>
<keyword evidence="1 2" id="KW-0456">Lyase</keyword>
<dbReference type="RefSeq" id="WP_152860216.1">
    <property type="nucleotide sequence ID" value="NZ_VMNX01000013.1"/>
</dbReference>
<keyword evidence="2" id="KW-0460">Magnesium</keyword>
<dbReference type="PANTHER" id="PTHR35201">
    <property type="entry name" value="TERPENE SYNTHASE"/>
    <property type="match status" value="1"/>
</dbReference>
<dbReference type="AlphaFoldDB" id="A0A5N8WLP6"/>
<evidence type="ECO:0000256" key="1">
    <source>
        <dbReference type="ARBA" id="ARBA00023239"/>
    </source>
</evidence>
<dbReference type="Pfam" id="PF19086">
    <property type="entry name" value="Terpene_syn_C_2"/>
    <property type="match status" value="1"/>
</dbReference>
<dbReference type="SUPFAM" id="SSF48576">
    <property type="entry name" value="Terpenoid synthases"/>
    <property type="match status" value="1"/>
</dbReference>
<dbReference type="SFLD" id="SFLDS00005">
    <property type="entry name" value="Isoprenoid_Synthase_Type_I"/>
    <property type="match status" value="1"/>
</dbReference>
<evidence type="ECO:0000256" key="2">
    <source>
        <dbReference type="RuleBase" id="RU366034"/>
    </source>
</evidence>
<reference evidence="3 4" key="1">
    <citation type="submission" date="2019-09" db="EMBL/GenBank/DDBJ databases">
        <authorList>
            <person name="Duangmal K."/>
            <person name="Teo W.F.A."/>
            <person name="Lipun K."/>
        </authorList>
    </citation>
    <scope>NUCLEOTIDE SEQUENCE [LARGE SCALE GENOMIC DNA]</scope>
    <source>
        <strain evidence="3 4">K1PN6</strain>
    </source>
</reference>
<dbReference type="SFLD" id="SFLDG01020">
    <property type="entry name" value="Terpene_Cyclase_Like_2"/>
    <property type="match status" value="1"/>
</dbReference>
<proteinExistence type="inferred from homology"/>
<dbReference type="GO" id="GO:0010333">
    <property type="term" value="F:terpene synthase activity"/>
    <property type="evidence" value="ECO:0007669"/>
    <property type="project" value="InterPro"/>
</dbReference>
<dbReference type="EMBL" id="VMNX01000013">
    <property type="protein sequence ID" value="MPY48370.1"/>
    <property type="molecule type" value="Genomic_DNA"/>
</dbReference>
<name>A0A5N8WLP6_9ACTN</name>
<dbReference type="Proteomes" id="UP000373149">
    <property type="component" value="Unassembled WGS sequence"/>
</dbReference>
<keyword evidence="4" id="KW-1185">Reference proteome</keyword>